<dbReference type="Proteomes" id="UP000266841">
    <property type="component" value="Unassembled WGS sequence"/>
</dbReference>
<feature type="compositionally biased region" description="Basic and acidic residues" evidence="1">
    <location>
        <begin position="37"/>
        <end position="49"/>
    </location>
</feature>
<evidence type="ECO:0000313" key="3">
    <source>
        <dbReference type="Proteomes" id="UP000266841"/>
    </source>
</evidence>
<feature type="non-terminal residue" evidence="2">
    <location>
        <position position="1"/>
    </location>
</feature>
<evidence type="ECO:0000256" key="1">
    <source>
        <dbReference type="SAM" id="MobiDB-lite"/>
    </source>
</evidence>
<protein>
    <submittedName>
        <fullName evidence="2">Uncharacterized protein</fullName>
    </submittedName>
</protein>
<dbReference type="EMBL" id="AGNL01041772">
    <property type="protein sequence ID" value="EJK51354.1"/>
    <property type="molecule type" value="Genomic_DNA"/>
</dbReference>
<feature type="region of interest" description="Disordered" evidence="1">
    <location>
        <begin position="1"/>
        <end position="57"/>
    </location>
</feature>
<dbReference type="AlphaFoldDB" id="K0RGC4"/>
<organism evidence="2 3">
    <name type="scientific">Thalassiosira oceanica</name>
    <name type="common">Marine diatom</name>
    <dbReference type="NCBI Taxonomy" id="159749"/>
    <lineage>
        <taxon>Eukaryota</taxon>
        <taxon>Sar</taxon>
        <taxon>Stramenopiles</taxon>
        <taxon>Ochrophyta</taxon>
        <taxon>Bacillariophyta</taxon>
        <taxon>Coscinodiscophyceae</taxon>
        <taxon>Thalassiosirophycidae</taxon>
        <taxon>Thalassiosirales</taxon>
        <taxon>Thalassiosiraceae</taxon>
        <taxon>Thalassiosira</taxon>
    </lineage>
</organism>
<gene>
    <name evidence="2" type="ORF">THAOC_29477</name>
</gene>
<sequence length="57" mass="6222">GAAGSGIDEDRRRRSRPNHSEAEEYKPARDGGAAAQRADRGKEAFRYEYDGGDIPGQ</sequence>
<proteinExistence type="predicted"/>
<evidence type="ECO:0000313" key="2">
    <source>
        <dbReference type="EMBL" id="EJK51354.1"/>
    </source>
</evidence>
<keyword evidence="3" id="KW-1185">Reference proteome</keyword>
<accession>K0RGC4</accession>
<comment type="caution">
    <text evidence="2">The sequence shown here is derived from an EMBL/GenBank/DDBJ whole genome shotgun (WGS) entry which is preliminary data.</text>
</comment>
<reference evidence="2 3" key="1">
    <citation type="journal article" date="2012" name="Genome Biol.">
        <title>Genome and low-iron response of an oceanic diatom adapted to chronic iron limitation.</title>
        <authorList>
            <person name="Lommer M."/>
            <person name="Specht M."/>
            <person name="Roy A.S."/>
            <person name="Kraemer L."/>
            <person name="Andreson R."/>
            <person name="Gutowska M.A."/>
            <person name="Wolf J."/>
            <person name="Bergner S.V."/>
            <person name="Schilhabel M.B."/>
            <person name="Klostermeier U.C."/>
            <person name="Beiko R.G."/>
            <person name="Rosenstiel P."/>
            <person name="Hippler M."/>
            <person name="Laroche J."/>
        </authorList>
    </citation>
    <scope>NUCLEOTIDE SEQUENCE [LARGE SCALE GENOMIC DNA]</scope>
    <source>
        <strain evidence="2 3">CCMP1005</strain>
    </source>
</reference>
<feature type="compositionally biased region" description="Basic and acidic residues" evidence="1">
    <location>
        <begin position="8"/>
        <end position="29"/>
    </location>
</feature>
<name>K0RGC4_THAOC</name>